<dbReference type="Pfam" id="PF13458">
    <property type="entry name" value="Peripla_BP_6"/>
    <property type="match status" value="1"/>
</dbReference>
<dbReference type="PANTHER" id="PTHR47235:SF1">
    <property type="entry name" value="BLR6548 PROTEIN"/>
    <property type="match status" value="1"/>
</dbReference>
<proteinExistence type="inferred from homology"/>
<feature type="domain" description="Leucine-binding protein" evidence="3">
    <location>
        <begin position="61"/>
        <end position="375"/>
    </location>
</feature>
<keyword evidence="5" id="KW-1185">Reference proteome</keyword>
<protein>
    <submittedName>
        <fullName evidence="4">Leucine-isoleucine-valine-threonine-and alanine-binding protein</fullName>
    </submittedName>
</protein>
<evidence type="ECO:0000256" key="1">
    <source>
        <dbReference type="ARBA" id="ARBA00010062"/>
    </source>
</evidence>
<keyword evidence="2" id="KW-0732">Signal</keyword>
<dbReference type="AlphaFoldDB" id="H0E664"/>
<sequence>MGAVALGGCGSDDGEGTVAAASGQEAAAVLASCGKGAKAASGKPITVGAIVTKLPGVDLTPVSNSTKAYFDCVNAHGGVGGRPIELKVEHDQLNPQATSALASKLLDQDHVAAMVGNTSLIDCSVNGKAYQQAKLNVIGAAVDTACFRLTNFAAAGLGPMLSAQLVAQHQVAEQAADTLHAMTTQAPGSEALNAGVVGVGKDRGVKVVETMVKVPITDPNGVALSGANKAGDDGGVILDLAPPELAKLLGAAGKQGLADRAHWGCVNACANPTLLKALDSSWDDKLVVPNEFPVVDADSPDMNLYRAVNQKYNGGADLSTFGQLGFLMAKLFADAVQQLPADQLDREGINKAVGAISNYKTDMLCEPFSFDAGKPHVSVAAARLYVPSDGKLKQVQDCTQVDAVTPIVRAARAAG</sequence>
<comment type="similarity">
    <text evidence="1">Belongs to the leucine-binding protein family.</text>
</comment>
<dbReference type="PANTHER" id="PTHR47235">
    <property type="entry name" value="BLR6548 PROTEIN"/>
    <property type="match status" value="1"/>
</dbReference>
<gene>
    <name evidence="4" type="ORF">PAI11_23140</name>
</gene>
<evidence type="ECO:0000256" key="2">
    <source>
        <dbReference type="ARBA" id="ARBA00022729"/>
    </source>
</evidence>
<dbReference type="Proteomes" id="UP000005143">
    <property type="component" value="Unassembled WGS sequence"/>
</dbReference>
<evidence type="ECO:0000313" key="4">
    <source>
        <dbReference type="EMBL" id="EHN10833.1"/>
    </source>
</evidence>
<dbReference type="InterPro" id="IPR028081">
    <property type="entry name" value="Leu-bd"/>
</dbReference>
<name>H0E664_9ACTN</name>
<reference evidence="4 5" key="1">
    <citation type="journal article" date="2013" name="Biodegradation">
        <title>Quantitative proteomic analysis of ibuprofen-degrading Patulibacter sp. strain I11.</title>
        <authorList>
            <person name="Almeida B."/>
            <person name="Kjeldal H."/>
            <person name="Lolas I."/>
            <person name="Knudsen A.D."/>
            <person name="Carvalho G."/>
            <person name="Nielsen K.L."/>
            <person name="Barreto Crespo M.T."/>
            <person name="Stensballe A."/>
            <person name="Nielsen J.L."/>
        </authorList>
    </citation>
    <scope>NUCLEOTIDE SEQUENCE [LARGE SCALE GENOMIC DNA]</scope>
    <source>
        <strain evidence="4 5">I11</strain>
    </source>
</reference>
<dbReference type="SUPFAM" id="SSF53822">
    <property type="entry name" value="Periplasmic binding protein-like I"/>
    <property type="match status" value="1"/>
</dbReference>
<dbReference type="PATRIC" id="fig|1097667.3.peg.2295"/>
<accession>H0E664</accession>
<dbReference type="InterPro" id="IPR028082">
    <property type="entry name" value="Peripla_BP_I"/>
</dbReference>
<dbReference type="EMBL" id="AGUD01000200">
    <property type="protein sequence ID" value="EHN10833.1"/>
    <property type="molecule type" value="Genomic_DNA"/>
</dbReference>
<dbReference type="Gene3D" id="3.40.50.2300">
    <property type="match status" value="2"/>
</dbReference>
<evidence type="ECO:0000259" key="3">
    <source>
        <dbReference type="Pfam" id="PF13458"/>
    </source>
</evidence>
<comment type="caution">
    <text evidence="4">The sequence shown here is derived from an EMBL/GenBank/DDBJ whole genome shotgun (WGS) entry which is preliminary data.</text>
</comment>
<organism evidence="4 5">
    <name type="scientific">Patulibacter medicamentivorans</name>
    <dbReference type="NCBI Taxonomy" id="1097667"/>
    <lineage>
        <taxon>Bacteria</taxon>
        <taxon>Bacillati</taxon>
        <taxon>Actinomycetota</taxon>
        <taxon>Thermoleophilia</taxon>
        <taxon>Solirubrobacterales</taxon>
        <taxon>Patulibacteraceae</taxon>
        <taxon>Patulibacter</taxon>
    </lineage>
</organism>
<evidence type="ECO:0000313" key="5">
    <source>
        <dbReference type="Proteomes" id="UP000005143"/>
    </source>
</evidence>